<organism evidence="1 2">
    <name type="scientific">Vaccinium darrowii</name>
    <dbReference type="NCBI Taxonomy" id="229202"/>
    <lineage>
        <taxon>Eukaryota</taxon>
        <taxon>Viridiplantae</taxon>
        <taxon>Streptophyta</taxon>
        <taxon>Embryophyta</taxon>
        <taxon>Tracheophyta</taxon>
        <taxon>Spermatophyta</taxon>
        <taxon>Magnoliopsida</taxon>
        <taxon>eudicotyledons</taxon>
        <taxon>Gunneridae</taxon>
        <taxon>Pentapetalae</taxon>
        <taxon>asterids</taxon>
        <taxon>Ericales</taxon>
        <taxon>Ericaceae</taxon>
        <taxon>Vaccinioideae</taxon>
        <taxon>Vaccinieae</taxon>
        <taxon>Vaccinium</taxon>
    </lineage>
</organism>
<comment type="caution">
    <text evidence="1">The sequence shown here is derived from an EMBL/GenBank/DDBJ whole genome shotgun (WGS) entry which is preliminary data.</text>
</comment>
<proteinExistence type="predicted"/>
<reference evidence="1 2" key="1">
    <citation type="journal article" date="2021" name="Hortic Res">
        <title>High-quality reference genome and annotation aids understanding of berry development for evergreen blueberry (Vaccinium darrowii).</title>
        <authorList>
            <person name="Yu J."/>
            <person name="Hulse-Kemp A.M."/>
            <person name="Babiker E."/>
            <person name="Staton M."/>
        </authorList>
    </citation>
    <scope>NUCLEOTIDE SEQUENCE [LARGE SCALE GENOMIC DNA]</scope>
    <source>
        <strain evidence="2">cv. NJ 8807/NJ 8810</strain>
        <tissue evidence="1">Young leaf</tissue>
    </source>
</reference>
<name>A0ACB7XWX9_9ERIC</name>
<dbReference type="EMBL" id="CM037155">
    <property type="protein sequence ID" value="KAH7845799.1"/>
    <property type="molecule type" value="Genomic_DNA"/>
</dbReference>
<evidence type="ECO:0000313" key="1">
    <source>
        <dbReference type="EMBL" id="KAH7845799.1"/>
    </source>
</evidence>
<protein>
    <submittedName>
        <fullName evidence="1">Uncharacterized protein</fullName>
    </submittedName>
</protein>
<keyword evidence="2" id="KW-1185">Reference proteome</keyword>
<accession>A0ACB7XWX9</accession>
<evidence type="ECO:0000313" key="2">
    <source>
        <dbReference type="Proteomes" id="UP000828048"/>
    </source>
</evidence>
<gene>
    <name evidence="1" type="ORF">Vadar_006185</name>
</gene>
<sequence length="697" mass="78191">MQTRATTAQTVVVSEDAGQFTHSSANRRVTISAEEYQQYQRLLSLQANSSIATLSQTGSSVACIASSHSFNHWVIDSGASDHMTGTPSILSGRQSLGKPSRVTLADGSTTNVTGLGFVHVTSSLTLDSVLQVPRFPLNLMSVSKLTKSLNCLITFFPNGCVFQDLKTGRKIGGGVECGGLYYFFDDVHPSSVAPQSSVSPYQHHCRLGHPSLENLKRLEPSCSHVDALPCEICEFSKHLKVSFYPRVESRASRPFKLVHSDIWGPMHVPNIFGFQYYVIFVDDFSRVTYLYLMKMRSELSSIFKSFYMEIKTQFDTCICIFRSNNAREYFKNTLSQFFDDHGIIHQSSCARTPQQNGVAERKIRHLSEVMRAMLFQMQVPKSYWSDAVLTVCYLINRMPSSVLRGSGPSPRPLQVYVRRPKVSPVSSQPESPMPSQPEPPVPSQPAPSQPEPSEQTCPPSPTAPSSPPLRDPDDLDRPIAHRKGIRSCTIHPIAQRPYLCLSGGKQWRMRCLLFIIIHHNGTWELISLPAGKTTVGCRWVFTVKYHPDDTIEWYKARLVAKGYTQTYGVDYAETFSPVAKINSVLILISLAANFSWPLFQLDVKNAFLHGDLIEEVYMEQPPGFVAQGERSRVCRLRKALYGLKQSPPAWFGRFSDTMLQFGMRRSHSDHSVFSLQSERGKIILIVYVDDIIITGDH</sequence>
<dbReference type="Proteomes" id="UP000828048">
    <property type="component" value="Chromosome 5"/>
</dbReference>